<name>A0ABV5ZES0_9GAMM</name>
<dbReference type="InterPro" id="IPR055396">
    <property type="entry name" value="DUF7088"/>
</dbReference>
<protein>
    <submittedName>
        <fullName evidence="10">DUF4350 domain-containing protein</fullName>
    </submittedName>
</protein>
<evidence type="ECO:0000313" key="10">
    <source>
        <dbReference type="EMBL" id="MFB9887777.1"/>
    </source>
</evidence>
<feature type="domain" description="DUF7088" evidence="9">
    <location>
        <begin position="447"/>
        <end position="517"/>
    </location>
</feature>
<dbReference type="InterPro" id="IPR019196">
    <property type="entry name" value="ABC_transp_unknown"/>
</dbReference>
<proteinExistence type="predicted"/>
<feature type="transmembrane region" description="Helical" evidence="7">
    <location>
        <begin position="225"/>
        <end position="241"/>
    </location>
</feature>
<keyword evidence="4 7" id="KW-1133">Transmembrane helix</keyword>
<feature type="domain" description="DUF7088" evidence="9">
    <location>
        <begin position="290"/>
        <end position="394"/>
    </location>
</feature>
<keyword evidence="11" id="KW-1185">Reference proteome</keyword>
<dbReference type="InterPro" id="IPR051449">
    <property type="entry name" value="ABC-2_transporter_component"/>
</dbReference>
<evidence type="ECO:0000256" key="1">
    <source>
        <dbReference type="ARBA" id="ARBA00004651"/>
    </source>
</evidence>
<evidence type="ECO:0000313" key="11">
    <source>
        <dbReference type="Proteomes" id="UP001589628"/>
    </source>
</evidence>
<accession>A0ABV5ZES0</accession>
<feature type="transmembrane region" description="Helical" evidence="7">
    <location>
        <begin position="103"/>
        <end position="122"/>
    </location>
</feature>
<keyword evidence="5 7" id="KW-0472">Membrane</keyword>
<dbReference type="Pfam" id="PF09822">
    <property type="entry name" value="ABC_transp_aux"/>
    <property type="match status" value="1"/>
</dbReference>
<feature type="transmembrane region" description="Helical" evidence="7">
    <location>
        <begin position="65"/>
        <end position="82"/>
    </location>
</feature>
<feature type="transmembrane region" description="Helical" evidence="7">
    <location>
        <begin position="262"/>
        <end position="279"/>
    </location>
</feature>
<evidence type="ECO:0000256" key="3">
    <source>
        <dbReference type="ARBA" id="ARBA00022692"/>
    </source>
</evidence>
<feature type="compositionally biased region" description="Low complexity" evidence="6">
    <location>
        <begin position="830"/>
        <end position="841"/>
    </location>
</feature>
<reference evidence="10 11" key="1">
    <citation type="submission" date="2024-09" db="EMBL/GenBank/DDBJ databases">
        <authorList>
            <person name="Sun Q."/>
            <person name="Mori K."/>
        </authorList>
    </citation>
    <scope>NUCLEOTIDE SEQUENCE [LARGE SCALE GENOMIC DNA]</scope>
    <source>
        <strain evidence="10 11">ATCC 51285</strain>
    </source>
</reference>
<feature type="transmembrane region" description="Helical" evidence="7">
    <location>
        <begin position="142"/>
        <end position="162"/>
    </location>
</feature>
<dbReference type="EMBL" id="JBHLZN010000006">
    <property type="protein sequence ID" value="MFB9887777.1"/>
    <property type="molecule type" value="Genomic_DNA"/>
</dbReference>
<evidence type="ECO:0000256" key="6">
    <source>
        <dbReference type="SAM" id="MobiDB-lite"/>
    </source>
</evidence>
<evidence type="ECO:0000256" key="5">
    <source>
        <dbReference type="ARBA" id="ARBA00023136"/>
    </source>
</evidence>
<comment type="caution">
    <text evidence="10">The sequence shown here is derived from an EMBL/GenBank/DDBJ whole genome shotgun (WGS) entry which is preliminary data.</text>
</comment>
<dbReference type="PANTHER" id="PTHR30294">
    <property type="entry name" value="MEMBRANE COMPONENT OF ABC TRANSPORTER YHHJ-RELATED"/>
    <property type="match status" value="1"/>
</dbReference>
<gene>
    <name evidence="10" type="ORF">ACFFLH_15275</name>
</gene>
<dbReference type="RefSeq" id="WP_051527595.1">
    <property type="nucleotide sequence ID" value="NZ_JBHLZN010000006.1"/>
</dbReference>
<evidence type="ECO:0000256" key="2">
    <source>
        <dbReference type="ARBA" id="ARBA00022475"/>
    </source>
</evidence>
<evidence type="ECO:0000256" key="7">
    <source>
        <dbReference type="SAM" id="Phobius"/>
    </source>
</evidence>
<feature type="transmembrane region" description="Helical" evidence="7">
    <location>
        <begin position="926"/>
        <end position="946"/>
    </location>
</feature>
<dbReference type="PANTHER" id="PTHR30294:SF29">
    <property type="entry name" value="MULTIDRUG ABC TRANSPORTER PERMEASE YBHS-RELATED"/>
    <property type="match status" value="1"/>
</dbReference>
<organism evidence="10 11">
    <name type="scientific">Balneatrix alpica</name>
    <dbReference type="NCBI Taxonomy" id="75684"/>
    <lineage>
        <taxon>Bacteria</taxon>
        <taxon>Pseudomonadati</taxon>
        <taxon>Pseudomonadota</taxon>
        <taxon>Gammaproteobacteria</taxon>
        <taxon>Oceanospirillales</taxon>
        <taxon>Balneatrichaceae</taxon>
        <taxon>Balneatrix</taxon>
    </lineage>
</organism>
<dbReference type="Proteomes" id="UP001589628">
    <property type="component" value="Unassembled WGS sequence"/>
</dbReference>
<dbReference type="Pfam" id="PF12679">
    <property type="entry name" value="ABC2_membrane_2"/>
    <property type="match status" value="1"/>
</dbReference>
<evidence type="ECO:0000259" key="9">
    <source>
        <dbReference type="Pfam" id="PF23357"/>
    </source>
</evidence>
<keyword evidence="3 7" id="KW-0812">Transmembrane</keyword>
<feature type="domain" description="ABC-type uncharacterised transport system" evidence="8">
    <location>
        <begin position="606"/>
        <end position="889"/>
    </location>
</feature>
<sequence>MLLNGLSAWLQDAGRIARREIRSLFATPVALLFIAAFLLISLFVVFWVETFFARNLADIKPLFEWMPLLLLLLVATLTMRAWSEERRSGTLEVLLTSPVSPSALVMGKFLATLVPVAIALLLTLPLPWLTQSLGQLDWGPVWGGYLAALCLAATYSALGLWLSSRSDNPLVSLMGTLLVGALLYWLGSPLLTDLFPYQVAEWLRSLGTGSRFSDITRGVLDWRDLYYYLGLTALFLVLNRLELERHYWAGQSAGGSQWRWRLGSALLALNLLVANAWLYPLQGIRLDLTEGKRYTLSEATRHTLAQLQEPVLIRGYFSANTHPLLAPLVPQLQDLLQEYALAGGSKVRLQWVDPQQDPQLEEEAGSKYGIRPVPFQTANRYQAAVVNAYFDVLISYGNEYQVLGFRDLIDVKAKGEGQLEVELKNPEYDLTQALRKVVASYQGQGELWAELPRPVQLSAYVSAALPESVQPLRQALEQALASMQQAGQDKFSFEFIDPSQDQGLAKQLAEEQGWQPMITDLLNPQPFWFHLLLSDGQSSWPVALPDQLDQQGWQQSLEASIKRFKPGSLKSVAVYRPTASPYSQAPNFSLLRDYLGEQVRWLDTDLKQGQVPAGAEMLLVLAPDNLDERQQYAIDQFLMRGGTVVLASSTAKVELGQRLQASWNPTGLEDWLASMGIKQPQAWVLDQQSGALPIPVERQLGSFRVQEIQLLQYPLIVDARAAQLNAQAPVVSSLGQLYIPWANPLQLENVADGIKVTPLLHSSAQSWQQTELGIVPDLKRYPTHGFAPAQQQESQLLGVMLEGRFTSAFKGKQPPMLQAAKSKDNAADEPTAATPSSATPPLASLIEHSADSARLIVLGSAMLFSDEVNSLIAQALGSEYSKNFELMQNLVDWSLDDPAMLSMRSRGHYAHTLLPLSQMEQQWLEWGLYLISLVLLVLVGILAWWLRQRRYQRYQQWLAPLQVKTSPSSQ</sequence>
<dbReference type="Pfam" id="PF23357">
    <property type="entry name" value="DUF7088"/>
    <property type="match status" value="2"/>
</dbReference>
<keyword evidence="2" id="KW-1003">Cell membrane</keyword>
<comment type="subcellular location">
    <subcellularLocation>
        <location evidence="1">Cell membrane</location>
        <topology evidence="1">Multi-pass membrane protein</topology>
    </subcellularLocation>
</comment>
<feature type="transmembrane region" description="Helical" evidence="7">
    <location>
        <begin position="169"/>
        <end position="187"/>
    </location>
</feature>
<feature type="region of interest" description="Disordered" evidence="6">
    <location>
        <begin position="812"/>
        <end position="841"/>
    </location>
</feature>
<evidence type="ECO:0000259" key="8">
    <source>
        <dbReference type="Pfam" id="PF09822"/>
    </source>
</evidence>
<evidence type="ECO:0000256" key="4">
    <source>
        <dbReference type="ARBA" id="ARBA00022989"/>
    </source>
</evidence>
<feature type="transmembrane region" description="Helical" evidence="7">
    <location>
        <begin position="24"/>
        <end position="45"/>
    </location>
</feature>